<name>A0A0M4NNC7_LEPIR</name>
<accession>A0A0M4NNC7</accession>
<organism evidence="1">
    <name type="scientific">Leptospira interrogans serovar Hardjo str. Norma</name>
    <dbReference type="NCBI Taxonomy" id="1279460"/>
    <lineage>
        <taxon>Bacteria</taxon>
        <taxon>Pseudomonadati</taxon>
        <taxon>Spirochaetota</taxon>
        <taxon>Spirochaetia</taxon>
        <taxon>Leptospirales</taxon>
        <taxon>Leptospiraceae</taxon>
        <taxon>Leptospira</taxon>
    </lineage>
</organism>
<protein>
    <submittedName>
        <fullName evidence="1">Uncharacterized protein</fullName>
    </submittedName>
</protein>
<reference evidence="1 2" key="1">
    <citation type="journal article" date="2015" name="Genome Announc.">
        <title>Whole-Genome Sequence of Leptospira interrogans Serovar Hardjo Subtype Hardjoprajitno Strain Norma, Isolated from Cattle in a Leptospirosis Outbreak in Brazil.</title>
        <authorList>
            <person name="Cosate M.R."/>
            <person name="Soares S.C."/>
            <person name="Mendes T.A."/>
            <person name="Raittz R.T."/>
            <person name="Moreira E.C."/>
            <person name="Leite R."/>
            <person name="Fernandes G.R."/>
            <person name="Haddad J.P."/>
            <person name="Ortega J.M."/>
        </authorList>
    </citation>
    <scope>NUCLEOTIDE SEQUENCE [LARGE SCALE GENOMIC DNA]</scope>
    <source>
        <strain evidence="1 2">Norma</strain>
    </source>
</reference>
<dbReference type="AlphaFoldDB" id="A0A0M4NNC7"/>
<proteinExistence type="predicted"/>
<dbReference type="PATRIC" id="fig|1279460.3.peg.4239"/>
<gene>
    <name evidence="1" type="ORF">G436_4147</name>
</gene>
<dbReference type="Proteomes" id="UP000056502">
    <property type="component" value="Chromosome I"/>
</dbReference>
<evidence type="ECO:0000313" key="2">
    <source>
        <dbReference type="Proteomes" id="UP000056502"/>
    </source>
</evidence>
<dbReference type="EMBL" id="CP012603">
    <property type="protein sequence ID" value="ALE41284.1"/>
    <property type="molecule type" value="Genomic_DNA"/>
</dbReference>
<sequence>MAYRNEKEFSKSSELLEFVLKIVIRGSSRILGIDLESSDPTFQKNEL</sequence>
<evidence type="ECO:0000313" key="1">
    <source>
        <dbReference type="EMBL" id="ALE41284.1"/>
    </source>
</evidence>